<dbReference type="OrthoDB" id="1324639at2"/>
<evidence type="ECO:0000256" key="1">
    <source>
        <dbReference type="SAM" id="MobiDB-lite"/>
    </source>
</evidence>
<sequence>MAIVKKANNINIQVSNNYTSLSKTSHEYSEEVIIEALKQNLELSSQKRAIMQGFGKDAEKKDTPAESKLLEIKVRKDTFVPLGIPCFRGDQENNKIKFQIIIKEGTFDKLTFKIKNEGTEIYSEEIAQSLKVGDIHDIEWDGFSKDKIYDSTLFTDNKLTAEVTDGTSTSAVNVSGQCKTEWIDLKIDDNNKKADVTIRVNLKDGGVIGTNPPIYKFSDLESMSLDGIHLYWSRMKNRSKISTDIVTISGKEYKVEVKGVNTQEKSMDDVSLVYNGSEKWLRSSNPGSVSGLLSFFGQFAPQRVVYNAKENNEERDFKLTSAHEIGHEIVKEFGGDKYSYGHEGSSNPILQTPNTNPLPPTPKEVNVMEYYSDAYYDYDRTIASEKDVLGLLWCSKLKINKK</sequence>
<accession>J3CQA1</accession>
<dbReference type="AlphaFoldDB" id="J3CQA1"/>
<protein>
    <submittedName>
        <fullName evidence="2">Uncharacterized protein</fullName>
    </submittedName>
</protein>
<reference evidence="2 3" key="1">
    <citation type="journal article" date="2012" name="J. Bacteriol.">
        <title>Twenty-one genome sequences from Pseudomonas species and 19 genome sequences from diverse bacteria isolated from the rhizosphere and endosphere of Populus deltoides.</title>
        <authorList>
            <person name="Brown S.D."/>
            <person name="Utturkar S.M."/>
            <person name="Klingeman D.M."/>
            <person name="Johnson C.M."/>
            <person name="Martin S.L."/>
            <person name="Land M.L."/>
            <person name="Lu T.Y."/>
            <person name="Schadt C.W."/>
            <person name="Doktycz M.J."/>
            <person name="Pelletier D.A."/>
        </authorList>
    </citation>
    <scope>NUCLEOTIDE SEQUENCE [LARGE SCALE GENOMIC DNA]</scope>
    <source>
        <strain evidence="2 3">CF314</strain>
    </source>
</reference>
<feature type="region of interest" description="Disordered" evidence="1">
    <location>
        <begin position="342"/>
        <end position="361"/>
    </location>
</feature>
<evidence type="ECO:0000313" key="3">
    <source>
        <dbReference type="Proteomes" id="UP000007509"/>
    </source>
</evidence>
<dbReference type="EMBL" id="AKJY01000002">
    <property type="protein sequence ID" value="EJL76051.1"/>
    <property type="molecule type" value="Genomic_DNA"/>
</dbReference>
<organism evidence="2 3">
    <name type="scientific">Chryseobacterium populi</name>
    <dbReference type="NCBI Taxonomy" id="1144316"/>
    <lineage>
        <taxon>Bacteria</taxon>
        <taxon>Pseudomonadati</taxon>
        <taxon>Bacteroidota</taxon>
        <taxon>Flavobacteriia</taxon>
        <taxon>Flavobacteriales</taxon>
        <taxon>Weeksellaceae</taxon>
        <taxon>Chryseobacterium group</taxon>
        <taxon>Chryseobacterium</taxon>
    </lineage>
</organism>
<dbReference type="PATRIC" id="fig|1144316.3.peg.20"/>
<gene>
    <name evidence="2" type="ORF">PMI13_00020</name>
</gene>
<proteinExistence type="predicted"/>
<comment type="caution">
    <text evidence="2">The sequence shown here is derived from an EMBL/GenBank/DDBJ whole genome shotgun (WGS) entry which is preliminary data.</text>
</comment>
<dbReference type="RefSeq" id="WP_007839359.1">
    <property type="nucleotide sequence ID" value="NZ_AKJY01000002.1"/>
</dbReference>
<keyword evidence="3" id="KW-1185">Reference proteome</keyword>
<name>J3CQA1_9FLAO</name>
<evidence type="ECO:0000313" key="2">
    <source>
        <dbReference type="EMBL" id="EJL76051.1"/>
    </source>
</evidence>
<dbReference type="Proteomes" id="UP000007509">
    <property type="component" value="Unassembled WGS sequence"/>
</dbReference>